<accession>A0A9X2EGV0</accession>
<dbReference type="Pfam" id="PF00144">
    <property type="entry name" value="Beta-lactamase"/>
    <property type="match status" value="1"/>
</dbReference>
<dbReference type="PANTHER" id="PTHR43283">
    <property type="entry name" value="BETA-LACTAMASE-RELATED"/>
    <property type="match status" value="1"/>
</dbReference>
<keyword evidence="5" id="KW-1185">Reference proteome</keyword>
<dbReference type="Gene3D" id="3.10.450.50">
    <property type="match status" value="1"/>
</dbReference>
<feature type="chain" id="PRO_5040908445" evidence="1">
    <location>
        <begin position="25"/>
        <end position="510"/>
    </location>
</feature>
<evidence type="ECO:0000313" key="5">
    <source>
        <dbReference type="Proteomes" id="UP001155128"/>
    </source>
</evidence>
<dbReference type="RefSeq" id="WP_252113118.1">
    <property type="nucleotide sequence ID" value="NZ_JAMSHT010000001.1"/>
</dbReference>
<dbReference type="Proteomes" id="UP001155128">
    <property type="component" value="Unassembled WGS sequence"/>
</dbReference>
<feature type="domain" description="DUF4440" evidence="3">
    <location>
        <begin position="383"/>
        <end position="493"/>
    </location>
</feature>
<dbReference type="EMBL" id="JAMSHT010000001">
    <property type="protein sequence ID" value="MCM8557227.1"/>
    <property type="molecule type" value="Genomic_DNA"/>
</dbReference>
<keyword evidence="1" id="KW-0732">Signal</keyword>
<dbReference type="SUPFAM" id="SSF56601">
    <property type="entry name" value="beta-lactamase/transpeptidase-like"/>
    <property type="match status" value="1"/>
</dbReference>
<evidence type="ECO:0000259" key="3">
    <source>
        <dbReference type="Pfam" id="PF14534"/>
    </source>
</evidence>
<dbReference type="AlphaFoldDB" id="A0A9X2EGV0"/>
<gene>
    <name evidence="4" type="ORF">NDO55_05260</name>
</gene>
<dbReference type="InterPro" id="IPR012338">
    <property type="entry name" value="Beta-lactam/transpept-like"/>
</dbReference>
<keyword evidence="4" id="KW-0378">Hydrolase</keyword>
<reference evidence="4" key="1">
    <citation type="submission" date="2022-06" db="EMBL/GenBank/DDBJ databases">
        <title>Sphingomicrobium sedimins sp. nov., a marine bacterium isolated from tidal flat.</title>
        <authorList>
            <person name="Kim C.-H."/>
            <person name="Yoo Y."/>
            <person name="Kim J.-J."/>
        </authorList>
    </citation>
    <scope>NUCLEOTIDE SEQUENCE</scope>
    <source>
        <strain evidence="4">GRR-S6-50</strain>
    </source>
</reference>
<evidence type="ECO:0000313" key="4">
    <source>
        <dbReference type="EMBL" id="MCM8557227.1"/>
    </source>
</evidence>
<dbReference type="PANTHER" id="PTHR43283:SF7">
    <property type="entry name" value="BETA-LACTAMASE-RELATED DOMAIN-CONTAINING PROTEIN"/>
    <property type="match status" value="1"/>
</dbReference>
<dbReference type="Gene3D" id="3.40.710.10">
    <property type="entry name" value="DD-peptidase/beta-lactamase superfamily"/>
    <property type="match status" value="1"/>
</dbReference>
<protein>
    <submittedName>
        <fullName evidence="4">Serine hydrolase</fullName>
    </submittedName>
</protein>
<dbReference type="InterPro" id="IPR032710">
    <property type="entry name" value="NTF2-like_dom_sf"/>
</dbReference>
<dbReference type="InterPro" id="IPR001466">
    <property type="entry name" value="Beta-lactam-related"/>
</dbReference>
<feature type="signal peptide" evidence="1">
    <location>
        <begin position="1"/>
        <end position="24"/>
    </location>
</feature>
<organism evidence="4 5">
    <name type="scientific">Sphingomicrobium sediminis</name>
    <dbReference type="NCBI Taxonomy" id="2950949"/>
    <lineage>
        <taxon>Bacteria</taxon>
        <taxon>Pseudomonadati</taxon>
        <taxon>Pseudomonadota</taxon>
        <taxon>Alphaproteobacteria</taxon>
        <taxon>Sphingomonadales</taxon>
        <taxon>Sphingomonadaceae</taxon>
        <taxon>Sphingomicrobium</taxon>
    </lineage>
</organism>
<dbReference type="SUPFAM" id="SSF54427">
    <property type="entry name" value="NTF2-like"/>
    <property type="match status" value="1"/>
</dbReference>
<feature type="domain" description="Beta-lactamase-related" evidence="2">
    <location>
        <begin position="51"/>
        <end position="351"/>
    </location>
</feature>
<name>A0A9X2EGV0_9SPHN</name>
<dbReference type="InterPro" id="IPR027843">
    <property type="entry name" value="DUF4440"/>
</dbReference>
<evidence type="ECO:0000259" key="2">
    <source>
        <dbReference type="Pfam" id="PF00144"/>
    </source>
</evidence>
<dbReference type="GO" id="GO:0016787">
    <property type="term" value="F:hydrolase activity"/>
    <property type="evidence" value="ECO:0007669"/>
    <property type="project" value="UniProtKB-KW"/>
</dbReference>
<proteinExistence type="predicted"/>
<comment type="caution">
    <text evidence="4">The sequence shown here is derived from an EMBL/GenBank/DDBJ whole genome shotgun (WGS) entry which is preliminary data.</text>
</comment>
<dbReference type="InterPro" id="IPR050789">
    <property type="entry name" value="Diverse_Enzym_Activities"/>
</dbReference>
<dbReference type="Pfam" id="PF14534">
    <property type="entry name" value="DUF4440"/>
    <property type="match status" value="1"/>
</dbReference>
<evidence type="ECO:0000256" key="1">
    <source>
        <dbReference type="SAM" id="SignalP"/>
    </source>
</evidence>
<sequence>MELTRTFRIGIMALAMLAPSTLHAAHPDFDEGEFDWLRTQLERDGIQDVHAVLVDYKGERVFEEYYEAPDADWGTSLGTVMQTPDRRHDLRSVSKSVAAIALGIALGDDWRTDLERPLISFFPDHADRAGDGIEAVTLADALTMRAGLQWNEMTEPYRFPDGTLNENNDEIRLYGTGDPLGLVLARPVVSPPGGQWYYNGGLTQAIGYLVEVQSGQSFLSLVEERLFDPMGIEGYDWRTDEDWADGSPPAIASGLRLTPDDLAKFGKLILQRGTWEGEQLVDPEWIDEMIAAQAPSIPWFNFGEMTSGYGFQWYRGRLRGQDVAFGVGNGDQRLMVFPALDMVITIMAGRYNNFTQATGQLVGLAVLDALDDKVEAAALEPEIWAQVEKRNATWVSMDFEEHMSVYHPDFQRWALNSPRILDRETFAGLWDAIKADEEALTLEVLPERLQWLVPGQAAVAHYTIDETWLEDGKTKRGNLRFSDIFVLHEGQWLYMGGHRDGMALPRPPQN</sequence>